<evidence type="ECO:0000313" key="3">
    <source>
        <dbReference type="Proteomes" id="UP000192578"/>
    </source>
</evidence>
<dbReference type="PANTHER" id="PTHR32122">
    <property type="entry name" value="TATA BOX-BINDING PROTEIN ASSOCIATED FACTOR RNA POLYMERASE I SUBUNIT A"/>
    <property type="match status" value="1"/>
</dbReference>
<sequence>MATQTDGNNSLLAEEEAVLGFFGCRTGFKIWKERLLACIHHRRFRLAAQICQYVLLNLGISQDIWLWRVITDKMSTQTDGNNSLLAEEEAVLGFFGCRTGFKIWKERLLACIHHRRFRLAAQICQYVLLNLGISQDIWLWRVVVVVLANLDTSDDVYNKLYRVIYFGKTVDYEERRLCLFFLMMKRGKVKIALSSLEKDMPKRMSAGLKKSANPSVVAYEARYHAMLQMWRGIASFWKEDTSGDENAYQFNYQRFGQQAPKKKQVVQAASPELFTDDSDDGVERTPPPERTAAARTNSVDFVKAVGEEIMHKFSVDRVLEMFECFLDRHESMDTYMKHYIELCEIGEFFDRLERTLRRYAERNSSHPTALKFLLEHYRRRKPDDVDIRRRCLEHLCQLVPYGSHVTLLADDLLLAEDDTETKTICELIVPALGYRCHWTDSSCWTWMASIVRRVTYMTDDVDAITCIIGHCNEVATYWNVLHFRFPERDQEDGKLLYVKIQVCWALYGAAHAFVGKGQALLSSKYRKKLAKRQSDLDEVHRILTSGQPANSNENEEFDADDLVDI</sequence>
<protein>
    <recommendedName>
        <fullName evidence="4">TATA box-binding protein-associated factor RNA polymerase I subunit A</fullName>
    </recommendedName>
</protein>
<proteinExistence type="predicted"/>
<dbReference type="GO" id="GO:0000120">
    <property type="term" value="C:RNA polymerase I transcription regulator complex"/>
    <property type="evidence" value="ECO:0007669"/>
    <property type="project" value="InterPro"/>
</dbReference>
<dbReference type="GO" id="GO:0006360">
    <property type="term" value="P:transcription by RNA polymerase I"/>
    <property type="evidence" value="ECO:0007669"/>
    <property type="project" value="InterPro"/>
</dbReference>
<evidence type="ECO:0000313" key="2">
    <source>
        <dbReference type="EMBL" id="OWA51448.1"/>
    </source>
</evidence>
<dbReference type="Pfam" id="PF14929">
    <property type="entry name" value="TAF1_subA"/>
    <property type="match status" value="1"/>
</dbReference>
<dbReference type="EMBL" id="MTYJ01000227">
    <property type="protein sequence ID" value="OWA51448.1"/>
    <property type="molecule type" value="Genomic_DNA"/>
</dbReference>
<reference evidence="3" key="1">
    <citation type="submission" date="2017-01" db="EMBL/GenBank/DDBJ databases">
        <title>Comparative genomics of anhydrobiosis in the tardigrade Hypsibius dujardini.</title>
        <authorList>
            <person name="Yoshida Y."/>
            <person name="Koutsovoulos G."/>
            <person name="Laetsch D."/>
            <person name="Stevens L."/>
            <person name="Kumar S."/>
            <person name="Horikawa D."/>
            <person name="Ishino K."/>
            <person name="Komine S."/>
            <person name="Tomita M."/>
            <person name="Blaxter M."/>
            <person name="Arakawa K."/>
        </authorList>
    </citation>
    <scope>NUCLEOTIDE SEQUENCE [LARGE SCALE GENOMIC DNA]</scope>
    <source>
        <strain evidence="3">Z151</strain>
    </source>
</reference>
<feature type="compositionally biased region" description="Acidic residues" evidence="1">
    <location>
        <begin position="553"/>
        <end position="565"/>
    </location>
</feature>
<dbReference type="AlphaFoldDB" id="A0A9X6NE32"/>
<organism evidence="2 3">
    <name type="scientific">Hypsibius exemplaris</name>
    <name type="common">Freshwater tardigrade</name>
    <dbReference type="NCBI Taxonomy" id="2072580"/>
    <lineage>
        <taxon>Eukaryota</taxon>
        <taxon>Metazoa</taxon>
        <taxon>Ecdysozoa</taxon>
        <taxon>Tardigrada</taxon>
        <taxon>Eutardigrada</taxon>
        <taxon>Parachela</taxon>
        <taxon>Hypsibioidea</taxon>
        <taxon>Hypsibiidae</taxon>
        <taxon>Hypsibius</taxon>
    </lineage>
</organism>
<keyword evidence="3" id="KW-1185">Reference proteome</keyword>
<evidence type="ECO:0000256" key="1">
    <source>
        <dbReference type="SAM" id="MobiDB-lite"/>
    </source>
</evidence>
<gene>
    <name evidence="2" type="ORF">BV898_15929</name>
</gene>
<dbReference type="InterPro" id="IPR039495">
    <property type="entry name" value="TAF1A"/>
</dbReference>
<feature type="region of interest" description="Disordered" evidence="1">
    <location>
        <begin position="543"/>
        <end position="565"/>
    </location>
</feature>
<accession>A0A9X6NE32</accession>
<dbReference type="OrthoDB" id="10067984at2759"/>
<name>A0A9X6NE32_HYPEX</name>
<evidence type="ECO:0008006" key="4">
    <source>
        <dbReference type="Google" id="ProtNLM"/>
    </source>
</evidence>
<comment type="caution">
    <text evidence="2">The sequence shown here is derived from an EMBL/GenBank/DDBJ whole genome shotgun (WGS) entry which is preliminary data.</text>
</comment>
<dbReference type="Proteomes" id="UP000192578">
    <property type="component" value="Unassembled WGS sequence"/>
</dbReference>
<dbReference type="PANTHER" id="PTHR32122:SF1">
    <property type="entry name" value="TATA BOX-BINDING PROTEIN-ASSOCIATED FACTOR RNA POLYMERASE I SUBUNIT A"/>
    <property type="match status" value="1"/>
</dbReference>
<dbReference type="InterPro" id="IPR052669">
    <property type="entry name" value="SL1/TIF-IB_Component"/>
</dbReference>